<evidence type="ECO:0000256" key="1">
    <source>
        <dbReference type="SAM" id="MobiDB-lite"/>
    </source>
</evidence>
<dbReference type="SUPFAM" id="SSF81296">
    <property type="entry name" value="E set domains"/>
    <property type="match status" value="1"/>
</dbReference>
<evidence type="ECO:0000313" key="3">
    <source>
        <dbReference type="EMBL" id="KAJ1724621.1"/>
    </source>
</evidence>
<dbReference type="Gene3D" id="2.60.40.640">
    <property type="match status" value="1"/>
</dbReference>
<dbReference type="OrthoDB" id="2333384at2759"/>
<dbReference type="InterPro" id="IPR014752">
    <property type="entry name" value="Arrestin-like_C"/>
</dbReference>
<organism evidence="3 4">
    <name type="scientific">Coemansia biformis</name>
    <dbReference type="NCBI Taxonomy" id="1286918"/>
    <lineage>
        <taxon>Eukaryota</taxon>
        <taxon>Fungi</taxon>
        <taxon>Fungi incertae sedis</taxon>
        <taxon>Zoopagomycota</taxon>
        <taxon>Kickxellomycotina</taxon>
        <taxon>Kickxellomycetes</taxon>
        <taxon>Kickxellales</taxon>
        <taxon>Kickxellaceae</taxon>
        <taxon>Coemansia</taxon>
    </lineage>
</organism>
<comment type="caution">
    <text evidence="3">The sequence shown here is derived from an EMBL/GenBank/DDBJ whole genome shotgun (WGS) entry which is preliminary data.</text>
</comment>
<evidence type="ECO:0000259" key="2">
    <source>
        <dbReference type="Pfam" id="PF00339"/>
    </source>
</evidence>
<gene>
    <name evidence="3" type="ORF">LPJ61_005718</name>
</gene>
<feature type="region of interest" description="Disordered" evidence="1">
    <location>
        <begin position="336"/>
        <end position="357"/>
    </location>
</feature>
<name>A0A9W7Y0M2_9FUNG</name>
<feature type="domain" description="Arrestin-like N-terminal" evidence="2">
    <location>
        <begin position="156"/>
        <end position="199"/>
    </location>
</feature>
<dbReference type="InterPro" id="IPR014756">
    <property type="entry name" value="Ig_E-set"/>
</dbReference>
<keyword evidence="4" id="KW-1185">Reference proteome</keyword>
<proteinExistence type="predicted"/>
<dbReference type="Pfam" id="PF00339">
    <property type="entry name" value="Arrestin_N"/>
    <property type="match status" value="1"/>
</dbReference>
<feature type="non-terminal residue" evidence="3">
    <location>
        <position position="450"/>
    </location>
</feature>
<reference evidence="3" key="1">
    <citation type="submission" date="2022-07" db="EMBL/GenBank/DDBJ databases">
        <title>Phylogenomic reconstructions and comparative analyses of Kickxellomycotina fungi.</title>
        <authorList>
            <person name="Reynolds N.K."/>
            <person name="Stajich J.E."/>
            <person name="Barry K."/>
            <person name="Grigoriev I.V."/>
            <person name="Crous P."/>
            <person name="Smith M.E."/>
        </authorList>
    </citation>
    <scope>NUCLEOTIDE SEQUENCE</scope>
    <source>
        <strain evidence="3">BCRC 34381</strain>
    </source>
</reference>
<dbReference type="Proteomes" id="UP001143981">
    <property type="component" value="Unassembled WGS sequence"/>
</dbReference>
<accession>A0A9W7Y0M2</accession>
<dbReference type="InterPro" id="IPR011021">
    <property type="entry name" value="Arrestin-like_N"/>
</dbReference>
<dbReference type="AlphaFoldDB" id="A0A9W7Y0M2"/>
<evidence type="ECO:0000313" key="4">
    <source>
        <dbReference type="Proteomes" id="UP001143981"/>
    </source>
</evidence>
<dbReference type="EMBL" id="JANBOI010002095">
    <property type="protein sequence ID" value="KAJ1724621.1"/>
    <property type="molecule type" value="Genomic_DNA"/>
</dbReference>
<protein>
    <recommendedName>
        <fullName evidence="2">Arrestin-like N-terminal domain-containing protein</fullName>
    </recommendedName>
</protein>
<sequence>MFGGIGQPAAVSLSVHPLTTSVVLQHGSAGNVLVGYVSVQVRRRTGLESLAVRFDGDQRLDMYDGEGPSRTALSVRRQCADIAHTLVECRPTSGPDSAAATLAAAMAVGTARVRRSTSDDCPVAPSPPAGDAYAVADDGLSAGHRPLGVFSTSLPVVLVPGEYRFPFELALPSTLPPSVVSSLGHVAYQIRATMRRPARLFGSTVSSPPVGIRVYQVPRLLAGAPGGATLLGFRSLSALLSTPLLFESTVGGGRWKVSVYSPSSRVLFLGTPLKLRMYATRVDDPAQGCAAPSAGRLALAEFDVALYEYTTHAVPGSPVAPKITRRKVAASSLCPWQPHAEKQQSPPDSPRCSDDGSGSGILELADEMCTLDPQTIGALGEAFDDLPSVASLSLALPASGRRPVQASFSSPVFSVSHRLVVAIRACEGCQDDDLKACTMPARLSLSSRVI</sequence>